<reference evidence="8 9" key="1">
    <citation type="submission" date="2024-01" db="EMBL/GenBank/DDBJ databases">
        <title>Complete genome of Cladobotryum mycophilum ATHUM6906.</title>
        <authorList>
            <person name="Christinaki A.C."/>
            <person name="Myridakis A.I."/>
            <person name="Kouvelis V.N."/>
        </authorList>
    </citation>
    <scope>NUCLEOTIDE SEQUENCE [LARGE SCALE GENOMIC DNA]</scope>
    <source>
        <strain evidence="8 9">ATHUM6906</strain>
    </source>
</reference>
<comment type="caution">
    <text evidence="8">The sequence shown here is derived from an EMBL/GenBank/DDBJ whole genome shotgun (WGS) entry which is preliminary data.</text>
</comment>
<feature type="compositionally biased region" description="Basic residues" evidence="6">
    <location>
        <begin position="539"/>
        <end position="549"/>
    </location>
</feature>
<evidence type="ECO:0000313" key="9">
    <source>
        <dbReference type="Proteomes" id="UP001338125"/>
    </source>
</evidence>
<name>A0ABR0SV90_9HYPO</name>
<feature type="domain" description="Xylanolytic transcriptional activator regulatory" evidence="7">
    <location>
        <begin position="237"/>
        <end position="321"/>
    </location>
</feature>
<dbReference type="SMART" id="SM00906">
    <property type="entry name" value="Fungal_trans"/>
    <property type="match status" value="1"/>
</dbReference>
<evidence type="ECO:0000313" key="8">
    <source>
        <dbReference type="EMBL" id="KAK5996115.1"/>
    </source>
</evidence>
<evidence type="ECO:0000256" key="1">
    <source>
        <dbReference type="ARBA" id="ARBA00004123"/>
    </source>
</evidence>
<evidence type="ECO:0000256" key="6">
    <source>
        <dbReference type="SAM" id="MobiDB-lite"/>
    </source>
</evidence>
<feature type="compositionally biased region" description="Low complexity" evidence="6">
    <location>
        <begin position="514"/>
        <end position="531"/>
    </location>
</feature>
<organism evidence="8 9">
    <name type="scientific">Cladobotryum mycophilum</name>
    <dbReference type="NCBI Taxonomy" id="491253"/>
    <lineage>
        <taxon>Eukaryota</taxon>
        <taxon>Fungi</taxon>
        <taxon>Dikarya</taxon>
        <taxon>Ascomycota</taxon>
        <taxon>Pezizomycotina</taxon>
        <taxon>Sordariomycetes</taxon>
        <taxon>Hypocreomycetidae</taxon>
        <taxon>Hypocreales</taxon>
        <taxon>Hypocreaceae</taxon>
        <taxon>Cladobotryum</taxon>
    </lineage>
</organism>
<protein>
    <submittedName>
        <fullName evidence="8">Squalestatin S1 biosynthesis transcriptional activator L3-like protein</fullName>
    </submittedName>
</protein>
<keyword evidence="5" id="KW-0539">Nucleus</keyword>
<feature type="region of interest" description="Disordered" evidence="6">
    <location>
        <begin position="105"/>
        <end position="126"/>
    </location>
</feature>
<dbReference type="Pfam" id="PF04082">
    <property type="entry name" value="Fungal_trans"/>
    <property type="match status" value="1"/>
</dbReference>
<dbReference type="EMBL" id="JAVFKD010000004">
    <property type="protein sequence ID" value="KAK5996115.1"/>
    <property type="molecule type" value="Genomic_DNA"/>
</dbReference>
<dbReference type="CDD" id="cd12148">
    <property type="entry name" value="fungal_TF_MHR"/>
    <property type="match status" value="1"/>
</dbReference>
<dbReference type="InterPro" id="IPR050815">
    <property type="entry name" value="TF_fung"/>
</dbReference>
<sequence>MSTPAKPHNGHRPICSSCLKRGEACFFERDYEAQYPGGAFTPGVLADVVADVPHHQSWDAWPTGDFHDPNIPSQPGSILNEMSIGSTYEWITSSNGSFASPFQGPTTVLHNLPTPQGSNSPMTPVSLPSENMQLEMIDLFFEKFYQYMPVIHKPTLLSNIKSNGVEGVSPALLLAIMAVSAGAHPDDQIRQSQLSWFEEARARVIKDMPSPDNALQTLQAAVLTIYQAMIVTDYSGTLLMLGEAWRKAVAIGCVRDAKKKHRTMPALGSCLTGNWIVMEESKRVAWMLFILDRGMCFPIGLAHAIDDRQLKIDLPMAEESFQSMEEPLEGVGIRYVQDLDGFVTAIQEQSRRGRTSLFQYLILAYSLLGQISAAIDYADCDDDDDDDDDEQRKSVLKTLGSRLVRIRLMLPRSATELCAAQRHDFSYVFWLNAVMSTCTILLHHRPVPEHITSERTSEMEVHWPYCVAAARGIVAAIRDASRASVDYVNNAHLASLLFTASRILIIEYYSTSSSLSPSSAAQTRPSSGLSPSSPPHPHQQQHPRPRTTR</sequence>
<evidence type="ECO:0000256" key="4">
    <source>
        <dbReference type="ARBA" id="ARBA00023163"/>
    </source>
</evidence>
<feature type="region of interest" description="Disordered" evidence="6">
    <location>
        <begin position="514"/>
        <end position="549"/>
    </location>
</feature>
<evidence type="ECO:0000256" key="2">
    <source>
        <dbReference type="ARBA" id="ARBA00022723"/>
    </source>
</evidence>
<evidence type="ECO:0000256" key="3">
    <source>
        <dbReference type="ARBA" id="ARBA00023015"/>
    </source>
</evidence>
<dbReference type="PANTHER" id="PTHR47338">
    <property type="entry name" value="ZN(II)2CYS6 TRANSCRIPTION FACTOR (EUROFUNG)-RELATED"/>
    <property type="match status" value="1"/>
</dbReference>
<keyword evidence="4" id="KW-0804">Transcription</keyword>
<dbReference type="PANTHER" id="PTHR47338:SF10">
    <property type="entry name" value="TRANSCRIPTION FACTOR DOMAIN-CONTAINING PROTEIN-RELATED"/>
    <property type="match status" value="1"/>
</dbReference>
<keyword evidence="9" id="KW-1185">Reference proteome</keyword>
<keyword evidence="3" id="KW-0805">Transcription regulation</keyword>
<comment type="subcellular location">
    <subcellularLocation>
        <location evidence="1">Nucleus</location>
    </subcellularLocation>
</comment>
<dbReference type="Proteomes" id="UP001338125">
    <property type="component" value="Unassembled WGS sequence"/>
</dbReference>
<dbReference type="InterPro" id="IPR007219">
    <property type="entry name" value="XnlR_reg_dom"/>
</dbReference>
<keyword evidence="2" id="KW-0479">Metal-binding</keyword>
<gene>
    <name evidence="8" type="ORF">PT974_04543</name>
</gene>
<accession>A0ABR0SV90</accession>
<proteinExistence type="predicted"/>
<evidence type="ECO:0000256" key="5">
    <source>
        <dbReference type="ARBA" id="ARBA00023242"/>
    </source>
</evidence>
<evidence type="ECO:0000259" key="7">
    <source>
        <dbReference type="SMART" id="SM00906"/>
    </source>
</evidence>